<proteinExistence type="predicted"/>
<reference evidence="1 2" key="1">
    <citation type="journal article" date="2014" name="Virus Genes">
        <title>Complete genome sequence of Courdo11 virus, a member of the family Mimiviridae.</title>
        <authorList>
            <person name="Yoosuf N."/>
            <person name="Pagnier I."/>
            <person name="Fournous G."/>
            <person name="Robert C."/>
            <person name="La Scola B."/>
            <person name="Raoult D."/>
            <person name="Colson P."/>
        </authorList>
    </citation>
    <scope>NUCLEOTIDE SEQUENCE [LARGE SCALE GENOMIC DNA]</scope>
</reference>
<sequence>MQIIATNNIMSKTISNYTESSVYNNRNRQSIDNMKQNIDNIMRRTKNLGIMTGGNNKSVSNNKFISNNKSVSNNNLTPKVITVILEPHLLYNGNESTGSYTTGIDKIDKIIEQRIGQDYTDVKNVFQYTLKYTNKPNSSEIECIDYKFNNGLIYLKLKKKNNTNFTKDDYDKMQEDLENGADGWMEGDITIYEGDDLKETGLNFEDDQYSVELGLGITDITPHL</sequence>
<accession>K7Y8A5</accession>
<gene>
    <name evidence="1" type="ORF">CE11_00133</name>
</gene>
<name>K7Y8A5_9VIRU</name>
<protein>
    <submittedName>
        <fullName evidence="1">Uncharacterized protein</fullName>
    </submittedName>
</protein>
<evidence type="ECO:0000313" key="2">
    <source>
        <dbReference type="Proteomes" id="UP000241137"/>
    </source>
</evidence>
<dbReference type="EMBL" id="JX975216">
    <property type="protein sequence ID" value="AFX92165.1"/>
    <property type="molecule type" value="Genomic_DNA"/>
</dbReference>
<evidence type="ECO:0000313" key="1">
    <source>
        <dbReference type="EMBL" id="AFX92165.1"/>
    </source>
</evidence>
<dbReference type="Proteomes" id="UP000241137">
    <property type="component" value="Segment"/>
</dbReference>
<organism evidence="1 2">
    <name type="scientific">Megavirus courdo11</name>
    <dbReference type="NCBI Taxonomy" id="1128140"/>
    <lineage>
        <taxon>Viruses</taxon>
        <taxon>Varidnaviria</taxon>
        <taxon>Bamfordvirae</taxon>
        <taxon>Nucleocytoviricota</taxon>
        <taxon>Megaviricetes</taxon>
        <taxon>Imitervirales</taxon>
        <taxon>Mimiviridae</taxon>
        <taxon>Megamimivirinae</taxon>
        <taxon>Megavirus</taxon>
        <taxon>Megavirus chilense</taxon>
    </lineage>
</organism>